<protein>
    <submittedName>
        <fullName evidence="2">Uncharacterized protein</fullName>
    </submittedName>
</protein>
<sequence>MDDLGFRTSKRQLGKRKLGKKEKERKQKKKTWNKQYTTSRSRFDGVSETTGQTNFGRREPFSVECECVVKSFRKKQQPAEEAMEGCGTSGLGSEEGGREGKWEIME</sequence>
<evidence type="ECO:0000313" key="2">
    <source>
        <dbReference type="EMBL" id="KAG9459237.1"/>
    </source>
</evidence>
<keyword evidence="3" id="KW-1185">Reference proteome</keyword>
<accession>A0AAV7FGL2</accession>
<evidence type="ECO:0000313" key="3">
    <source>
        <dbReference type="Proteomes" id="UP000825729"/>
    </source>
</evidence>
<gene>
    <name evidence="2" type="ORF">H6P81_003745</name>
</gene>
<feature type="region of interest" description="Disordered" evidence="1">
    <location>
        <begin position="1"/>
        <end position="55"/>
    </location>
</feature>
<dbReference type="AlphaFoldDB" id="A0AAV7FGL2"/>
<feature type="compositionally biased region" description="Basic residues" evidence="1">
    <location>
        <begin position="8"/>
        <end position="20"/>
    </location>
</feature>
<feature type="region of interest" description="Disordered" evidence="1">
    <location>
        <begin position="78"/>
        <end position="106"/>
    </location>
</feature>
<feature type="compositionally biased region" description="Basic and acidic residues" evidence="1">
    <location>
        <begin position="95"/>
        <end position="106"/>
    </location>
</feature>
<dbReference type="EMBL" id="JAINDJ010000002">
    <property type="protein sequence ID" value="KAG9459237.1"/>
    <property type="molecule type" value="Genomic_DNA"/>
</dbReference>
<organism evidence="2 3">
    <name type="scientific">Aristolochia fimbriata</name>
    <name type="common">White veined hardy Dutchman's pipe vine</name>
    <dbReference type="NCBI Taxonomy" id="158543"/>
    <lineage>
        <taxon>Eukaryota</taxon>
        <taxon>Viridiplantae</taxon>
        <taxon>Streptophyta</taxon>
        <taxon>Embryophyta</taxon>
        <taxon>Tracheophyta</taxon>
        <taxon>Spermatophyta</taxon>
        <taxon>Magnoliopsida</taxon>
        <taxon>Magnoliidae</taxon>
        <taxon>Piperales</taxon>
        <taxon>Aristolochiaceae</taxon>
        <taxon>Aristolochia</taxon>
    </lineage>
</organism>
<reference evidence="2 3" key="1">
    <citation type="submission" date="2021-07" db="EMBL/GenBank/DDBJ databases">
        <title>The Aristolochia fimbriata genome: insights into angiosperm evolution, floral development and chemical biosynthesis.</title>
        <authorList>
            <person name="Jiao Y."/>
        </authorList>
    </citation>
    <scope>NUCLEOTIDE SEQUENCE [LARGE SCALE GENOMIC DNA]</scope>
    <source>
        <strain evidence="2">IBCAS-2021</strain>
        <tissue evidence="2">Leaf</tissue>
    </source>
</reference>
<proteinExistence type="predicted"/>
<dbReference type="Proteomes" id="UP000825729">
    <property type="component" value="Unassembled WGS sequence"/>
</dbReference>
<comment type="caution">
    <text evidence="2">The sequence shown here is derived from an EMBL/GenBank/DDBJ whole genome shotgun (WGS) entry which is preliminary data.</text>
</comment>
<name>A0AAV7FGL2_ARIFI</name>
<evidence type="ECO:0000256" key="1">
    <source>
        <dbReference type="SAM" id="MobiDB-lite"/>
    </source>
</evidence>